<dbReference type="KEGG" id="cmet:K6K41_12170"/>
<reference evidence="1" key="1">
    <citation type="submission" date="2021-08" db="EMBL/GenBank/DDBJ databases">
        <authorList>
            <person name="Zhang H."/>
            <person name="Xu M."/>
            <person name="Yu Z."/>
            <person name="Yang L."/>
            <person name="Cai Y."/>
        </authorList>
    </citation>
    <scope>NUCLEOTIDE SEQUENCE</scope>
    <source>
        <strain evidence="1">CHL1</strain>
    </source>
</reference>
<dbReference type="EMBL" id="CP081869">
    <property type="protein sequence ID" value="QZO01982.1"/>
    <property type="molecule type" value="Genomic_DNA"/>
</dbReference>
<evidence type="ECO:0000313" key="2">
    <source>
        <dbReference type="Proteomes" id="UP000825701"/>
    </source>
</evidence>
<keyword evidence="2" id="KW-1185">Reference proteome</keyword>
<protein>
    <submittedName>
        <fullName evidence="1">Uncharacterized protein</fullName>
    </submittedName>
</protein>
<organism evidence="1 2">
    <name type="scientific">Chenggangzhangella methanolivorans</name>
    <dbReference type="NCBI Taxonomy" id="1437009"/>
    <lineage>
        <taxon>Bacteria</taxon>
        <taxon>Pseudomonadati</taxon>
        <taxon>Pseudomonadota</taxon>
        <taxon>Alphaproteobacteria</taxon>
        <taxon>Hyphomicrobiales</taxon>
        <taxon>Methylopilaceae</taxon>
        <taxon>Chenggangzhangella</taxon>
    </lineage>
</organism>
<dbReference type="RefSeq" id="WP_261405355.1">
    <property type="nucleotide sequence ID" value="NZ_CP081869.1"/>
</dbReference>
<gene>
    <name evidence="1" type="ORF">K6K41_12170</name>
</gene>
<name>A0A9E6UMQ9_9HYPH</name>
<dbReference type="Proteomes" id="UP000825701">
    <property type="component" value="Chromosome"/>
</dbReference>
<proteinExistence type="predicted"/>
<sequence>MRTAKTTSKTSAKPRKSRLRHLRWLALLLLPLPSMVGYAGSGDPIRTMSEISNSAAKGDRLPIAHSPGAARITCAPMRQRGDLSVCPDIATAN</sequence>
<dbReference type="AlphaFoldDB" id="A0A9E6UMQ9"/>
<evidence type="ECO:0000313" key="1">
    <source>
        <dbReference type="EMBL" id="QZO01982.1"/>
    </source>
</evidence>
<accession>A0A9E6UMQ9</accession>